<dbReference type="InterPro" id="IPR029526">
    <property type="entry name" value="PGBD"/>
</dbReference>
<name>A0A6A4C621_9STRA</name>
<evidence type="ECO:0000313" key="2">
    <source>
        <dbReference type="EMBL" id="KAE9285840.1"/>
    </source>
</evidence>
<comment type="caution">
    <text evidence="2">The sequence shown here is derived from an EMBL/GenBank/DDBJ whole genome shotgun (WGS) entry which is preliminary data.</text>
</comment>
<accession>A0A6A4C621</accession>
<proteinExistence type="predicted"/>
<sequence length="543" mass="61378">MLQVVYLDKLVAFTPDREAWMKSKLYRPVGSTYIVGRVCRRPLRGKYASLFEIRWLDSQFQNSVEHISVGCVQRGVENYQALTRLNGNPDWQELVTADVDDDIDVDDEDDLQVVDNYEEYDPGVLLPASLEEVEAIQSLRFEPHGEVDAPTDLYMRTDGSTITKLRPAYKHLFEHSTTSSFFAYLPLYFWRQVLFETNKYAVAYSVKISTPFTLGELMAFLGIMFYMALNDKGEYANYWGQQPEDMIFGGSSISLDSVMSLNRYKLLRRCLSFNAEPSTLDRDAAARIRPLLNLLKVTGSLYIDVGRNVALDEASVACRSRQGRHMIVYNPMKPTGKYHFRLYVACCSSSWIALNYKLHCNKCDVGDRLGGVVGHDVAQSLRVEFDKVSKIRQHVLEVMRPLFGTKRIVNMDNYYTSVQLLQELKLKGLYGRGTIKSNSKHFPRHTILDDKNCSRGDIRQAISQDYSMIAASWCDGDVVNMVSNADASTITPVSRMDVGVITDAVELGTDAAMDVVTKMLLAAPDALRAAGHGGRRRKSRCRT</sequence>
<reference evidence="2 3" key="1">
    <citation type="submission" date="2018-08" db="EMBL/GenBank/DDBJ databases">
        <title>Genomic investigation of the strawberry pathogen Phytophthora fragariae indicates pathogenicity is determined by transcriptional variation in three key races.</title>
        <authorList>
            <person name="Adams T.M."/>
            <person name="Armitage A.D."/>
            <person name="Sobczyk M.K."/>
            <person name="Bates H.J."/>
            <person name="Dunwell J.M."/>
            <person name="Nellist C.F."/>
            <person name="Harrison R.J."/>
        </authorList>
    </citation>
    <scope>NUCLEOTIDE SEQUENCE [LARGE SCALE GENOMIC DNA]</scope>
    <source>
        <strain evidence="2 3">SCRP333</strain>
    </source>
</reference>
<feature type="domain" description="PiggyBac transposable element-derived protein" evidence="1">
    <location>
        <begin position="185"/>
        <end position="496"/>
    </location>
</feature>
<dbReference type="EMBL" id="QXFT01003435">
    <property type="protein sequence ID" value="KAE9285840.1"/>
    <property type="molecule type" value="Genomic_DNA"/>
</dbReference>
<dbReference type="Pfam" id="PF13843">
    <property type="entry name" value="DDE_Tnp_1_7"/>
    <property type="match status" value="1"/>
</dbReference>
<dbReference type="AlphaFoldDB" id="A0A6A4C621"/>
<organism evidence="2 3">
    <name type="scientific">Phytophthora rubi</name>
    <dbReference type="NCBI Taxonomy" id="129364"/>
    <lineage>
        <taxon>Eukaryota</taxon>
        <taxon>Sar</taxon>
        <taxon>Stramenopiles</taxon>
        <taxon>Oomycota</taxon>
        <taxon>Peronosporomycetes</taxon>
        <taxon>Peronosporales</taxon>
        <taxon>Peronosporaceae</taxon>
        <taxon>Phytophthora</taxon>
    </lineage>
</organism>
<gene>
    <name evidence="2" type="ORF">PR003_g26474</name>
</gene>
<keyword evidence="3" id="KW-1185">Reference proteome</keyword>
<dbReference type="PANTHER" id="PTHR46599">
    <property type="entry name" value="PIGGYBAC TRANSPOSABLE ELEMENT-DERIVED PROTEIN 4"/>
    <property type="match status" value="1"/>
</dbReference>
<protein>
    <recommendedName>
        <fullName evidence="1">PiggyBac transposable element-derived protein domain-containing protein</fullName>
    </recommendedName>
</protein>
<dbReference type="PANTHER" id="PTHR46599:SF3">
    <property type="entry name" value="PIGGYBAC TRANSPOSABLE ELEMENT-DERIVED PROTEIN 4"/>
    <property type="match status" value="1"/>
</dbReference>
<dbReference type="Proteomes" id="UP000434957">
    <property type="component" value="Unassembled WGS sequence"/>
</dbReference>
<evidence type="ECO:0000259" key="1">
    <source>
        <dbReference type="Pfam" id="PF13843"/>
    </source>
</evidence>
<evidence type="ECO:0000313" key="3">
    <source>
        <dbReference type="Proteomes" id="UP000434957"/>
    </source>
</evidence>